<dbReference type="EMBL" id="CP014674">
    <property type="protein sequence ID" value="AOX17820.1"/>
    <property type="molecule type" value="Genomic_DNA"/>
</dbReference>
<dbReference type="RefSeq" id="WP_070403352.1">
    <property type="nucleotide sequence ID" value="NZ_BJVW01000011.1"/>
</dbReference>
<dbReference type="Gene3D" id="3.30.1330.40">
    <property type="entry name" value="RutC-like"/>
    <property type="match status" value="1"/>
</dbReference>
<dbReference type="OrthoDB" id="9806350at2"/>
<feature type="domain" description="Endoribonuclease L-PSP/chorismate mutase-like" evidence="1">
    <location>
        <begin position="7"/>
        <end position="145"/>
    </location>
</feature>
<sequence>MSENPNDRLKALGLTLPKAAAPVATYVAAVQTGSTLVVSGQLPLVDGKLKATGKLGGAISADLGKECAQACLLNVLAQVQAAIGDLSRVKRVVRLGGFIACTPEFTQHAAVMNGASDLAVEVFGDAGRHARSTIGVPSLPLDAPVEVEALFEISENA</sequence>
<dbReference type="STRING" id="153496.A0U89_12485"/>
<dbReference type="CDD" id="cd02199">
    <property type="entry name" value="YjgF_YER057c_UK114_like_1"/>
    <property type="match status" value="1"/>
</dbReference>
<gene>
    <name evidence="2" type="ORF">A0U89_12485</name>
</gene>
<keyword evidence="3" id="KW-1185">Reference proteome</keyword>
<name>A0A1D8UW17_9PROT</name>
<dbReference type="KEGG" id="kba:A0U89_12485"/>
<dbReference type="InterPro" id="IPR013813">
    <property type="entry name" value="Endoribo_LPSP/chorism_mut-like"/>
</dbReference>
<evidence type="ECO:0000313" key="3">
    <source>
        <dbReference type="Proteomes" id="UP000179145"/>
    </source>
</evidence>
<evidence type="ECO:0000259" key="1">
    <source>
        <dbReference type="Pfam" id="PF14588"/>
    </source>
</evidence>
<dbReference type="PANTHER" id="PTHR43760:SF1">
    <property type="entry name" value="ENDORIBONUCLEASE L-PSP_CHORISMATE MUTASE-LIKE DOMAIN-CONTAINING PROTEIN"/>
    <property type="match status" value="1"/>
</dbReference>
<dbReference type="InterPro" id="IPR035959">
    <property type="entry name" value="RutC-like_sf"/>
</dbReference>
<dbReference type="Pfam" id="PF14588">
    <property type="entry name" value="YjgF_endoribonc"/>
    <property type="match status" value="1"/>
</dbReference>
<evidence type="ECO:0000313" key="2">
    <source>
        <dbReference type="EMBL" id="AOX17820.1"/>
    </source>
</evidence>
<dbReference type="Proteomes" id="UP000179145">
    <property type="component" value="Chromosome"/>
</dbReference>
<reference evidence="2 3" key="1">
    <citation type="journal article" date="2016" name="Microb. Cell Fact.">
        <title>Dissection of exopolysaccharide biosynthesis in Kozakia baliensis.</title>
        <authorList>
            <person name="Brandt J.U."/>
            <person name="Jakob F."/>
            <person name="Behr J."/>
            <person name="Geissler A.J."/>
            <person name="Vogel R.F."/>
        </authorList>
    </citation>
    <scope>NUCLEOTIDE SEQUENCE [LARGE SCALE GENOMIC DNA]</scope>
    <source>
        <strain evidence="2 3">DSM 14400</strain>
    </source>
</reference>
<organism evidence="2 3">
    <name type="scientific">Kozakia baliensis</name>
    <dbReference type="NCBI Taxonomy" id="153496"/>
    <lineage>
        <taxon>Bacteria</taxon>
        <taxon>Pseudomonadati</taxon>
        <taxon>Pseudomonadota</taxon>
        <taxon>Alphaproteobacteria</taxon>
        <taxon>Acetobacterales</taxon>
        <taxon>Acetobacteraceae</taxon>
        <taxon>Kozakia</taxon>
    </lineage>
</organism>
<protein>
    <recommendedName>
        <fullName evidence="1">Endoribonuclease L-PSP/chorismate mutase-like domain-containing protein</fullName>
    </recommendedName>
</protein>
<dbReference type="PANTHER" id="PTHR43760">
    <property type="entry name" value="ENDORIBONUCLEASE-RELATED"/>
    <property type="match status" value="1"/>
</dbReference>
<accession>A0A1D8UW17</accession>
<dbReference type="eggNOG" id="COG0251">
    <property type="taxonomic scope" value="Bacteria"/>
</dbReference>
<dbReference type="SUPFAM" id="SSF55298">
    <property type="entry name" value="YjgF-like"/>
    <property type="match status" value="1"/>
</dbReference>
<dbReference type="AlphaFoldDB" id="A0A1D8UW17"/>
<proteinExistence type="predicted"/>